<keyword evidence="6" id="KW-1185">Reference proteome</keyword>
<keyword evidence="4" id="KW-0812">Transmembrane</keyword>
<dbReference type="GO" id="GO:0004497">
    <property type="term" value="F:monooxygenase activity"/>
    <property type="evidence" value="ECO:0007669"/>
    <property type="project" value="InterPro"/>
</dbReference>
<comment type="caution">
    <text evidence="5">The sequence shown here is derived from an EMBL/GenBank/DDBJ whole genome shotgun (WGS) entry which is preliminary data.</text>
</comment>
<gene>
    <name evidence="5" type="ORF">RGQ29_004223</name>
</gene>
<keyword evidence="3" id="KW-0408">Iron</keyword>
<keyword evidence="2" id="KW-0479">Metal-binding</keyword>
<dbReference type="InterPro" id="IPR002401">
    <property type="entry name" value="Cyt_P450_E_grp-I"/>
</dbReference>
<dbReference type="PANTHER" id="PTHR47955:SF15">
    <property type="entry name" value="CYTOCHROME P450 71A2-LIKE"/>
    <property type="match status" value="1"/>
</dbReference>
<dbReference type="SUPFAM" id="SSF48264">
    <property type="entry name" value="Cytochrome P450"/>
    <property type="match status" value="1"/>
</dbReference>
<dbReference type="Gene3D" id="1.10.630.10">
    <property type="entry name" value="Cytochrome P450"/>
    <property type="match status" value="1"/>
</dbReference>
<evidence type="ECO:0000256" key="1">
    <source>
        <dbReference type="ARBA" id="ARBA00010617"/>
    </source>
</evidence>
<dbReference type="Proteomes" id="UP001324115">
    <property type="component" value="Unassembled WGS sequence"/>
</dbReference>
<evidence type="ECO:0000256" key="2">
    <source>
        <dbReference type="ARBA" id="ARBA00022723"/>
    </source>
</evidence>
<feature type="transmembrane region" description="Helical" evidence="4">
    <location>
        <begin position="15"/>
        <end position="35"/>
    </location>
</feature>
<dbReference type="PRINTS" id="PR00463">
    <property type="entry name" value="EP450I"/>
</dbReference>
<accession>A0AAN7I8M2</accession>
<dbReference type="Pfam" id="PF00067">
    <property type="entry name" value="p450"/>
    <property type="match status" value="1"/>
</dbReference>
<dbReference type="GO" id="GO:0020037">
    <property type="term" value="F:heme binding"/>
    <property type="evidence" value="ECO:0007669"/>
    <property type="project" value="InterPro"/>
</dbReference>
<organism evidence="5 6">
    <name type="scientific">Quercus rubra</name>
    <name type="common">Northern red oak</name>
    <name type="synonym">Quercus borealis</name>
    <dbReference type="NCBI Taxonomy" id="3512"/>
    <lineage>
        <taxon>Eukaryota</taxon>
        <taxon>Viridiplantae</taxon>
        <taxon>Streptophyta</taxon>
        <taxon>Embryophyta</taxon>
        <taxon>Tracheophyta</taxon>
        <taxon>Spermatophyta</taxon>
        <taxon>Magnoliopsida</taxon>
        <taxon>eudicotyledons</taxon>
        <taxon>Gunneridae</taxon>
        <taxon>Pentapetalae</taxon>
        <taxon>rosids</taxon>
        <taxon>fabids</taxon>
        <taxon>Fagales</taxon>
        <taxon>Fagaceae</taxon>
        <taxon>Quercus</taxon>
    </lineage>
</organism>
<dbReference type="PANTHER" id="PTHR47955">
    <property type="entry name" value="CYTOCHROME P450 FAMILY 71 PROTEIN"/>
    <property type="match status" value="1"/>
</dbReference>
<comment type="similarity">
    <text evidence="1">Belongs to the cytochrome P450 family.</text>
</comment>
<dbReference type="AlphaFoldDB" id="A0AAN7I8M2"/>
<name>A0AAN7I8M2_QUERU</name>
<reference evidence="5 6" key="1">
    <citation type="journal article" date="2023" name="G3 (Bethesda)">
        <title>A haplotype-resolved chromosome-scale genome for Quercus rubra L. provides insights into the genetics of adaptive traits for red oak species.</title>
        <authorList>
            <person name="Kapoor B."/>
            <person name="Jenkins J."/>
            <person name="Schmutz J."/>
            <person name="Zhebentyayeva T."/>
            <person name="Kuelheim C."/>
            <person name="Coggeshall M."/>
            <person name="Heim C."/>
            <person name="Lasky J.R."/>
            <person name="Leites L."/>
            <person name="Islam-Faridi N."/>
            <person name="Romero-Severson J."/>
            <person name="DeLeo V.L."/>
            <person name="Lucas S.M."/>
            <person name="Lazic D."/>
            <person name="Gailing O."/>
            <person name="Carlson J."/>
            <person name="Staton M."/>
        </authorList>
    </citation>
    <scope>NUCLEOTIDE SEQUENCE [LARGE SCALE GENOMIC DNA]</scope>
    <source>
        <strain evidence="5">Pseudo-F2</strain>
    </source>
</reference>
<dbReference type="InterPro" id="IPR036396">
    <property type="entry name" value="Cyt_P450_sf"/>
</dbReference>
<keyword evidence="4" id="KW-1133">Transmembrane helix</keyword>
<keyword evidence="4" id="KW-0472">Membrane</keyword>
<dbReference type="EMBL" id="JAXUIC010000010">
    <property type="protein sequence ID" value="KAK4568730.1"/>
    <property type="molecule type" value="Genomic_DNA"/>
</dbReference>
<protein>
    <submittedName>
        <fullName evidence="5">Uncharacterized protein</fullName>
    </submittedName>
</protein>
<proteinExistence type="inferred from homology"/>
<dbReference type="PRINTS" id="PR00385">
    <property type="entry name" value="P450"/>
</dbReference>
<evidence type="ECO:0000256" key="4">
    <source>
        <dbReference type="SAM" id="Phobius"/>
    </source>
</evidence>
<dbReference type="GO" id="GO:0005506">
    <property type="term" value="F:iron ion binding"/>
    <property type="evidence" value="ECO:0007669"/>
    <property type="project" value="InterPro"/>
</dbReference>
<evidence type="ECO:0000313" key="6">
    <source>
        <dbReference type="Proteomes" id="UP001324115"/>
    </source>
</evidence>
<evidence type="ECO:0000313" key="5">
    <source>
        <dbReference type="EMBL" id="KAK4568730.1"/>
    </source>
</evidence>
<dbReference type="InterPro" id="IPR001128">
    <property type="entry name" value="Cyt_P450"/>
</dbReference>
<evidence type="ECO:0000256" key="3">
    <source>
        <dbReference type="ARBA" id="ARBA00023004"/>
    </source>
</evidence>
<dbReference type="GO" id="GO:0016705">
    <property type="term" value="F:oxidoreductase activity, acting on paired donors, with incorporation or reduction of molecular oxygen"/>
    <property type="evidence" value="ECO:0007669"/>
    <property type="project" value="InterPro"/>
</dbReference>
<sequence>MSHFLQFLGPNEEPLLLHPLVLSILAFILILLFKWSSTLPNNNKNPPPSPPKLPIIGNLHQIGLHPHHSLQDLAQLYGPLMLLQFGKVPTLVVSSADAAQEIMKTHDVVFANRPKTRIFKKLSYNFEDVAMAPYGEYWRQMKSILVLHLLSNKKVQSFRAVREEELSLLIEKIRQSCSSSAVNLSEAFAEFTMDIICRVALGRKYGEGEGESGRNFKELLGEVMELLGVINVGDYMPWLAWVSRVNGLDAKAEKVAKQLDDFLEGVIEEHINGQKKGNDNHDLENEDQKDFVDVLLWVQKENVIGFSIERDVFTAGTDTTYSVLEWVMTELLRHPKTMKKMQNEVREIARNKKDIREVDLDEMHYLTAVIKETLRLHPILPLFNSSRIM</sequence>